<evidence type="ECO:0000313" key="1">
    <source>
        <dbReference type="EMBL" id="CAK8677626.1"/>
    </source>
</evidence>
<proteinExistence type="predicted"/>
<gene>
    <name evidence="1" type="ORF">CVLEPA_LOCUS6986</name>
</gene>
<name>A0ABP0FDZ1_CLALP</name>
<keyword evidence="2" id="KW-1185">Reference proteome</keyword>
<accession>A0ABP0FDZ1</accession>
<evidence type="ECO:0000313" key="2">
    <source>
        <dbReference type="Proteomes" id="UP001642483"/>
    </source>
</evidence>
<comment type="caution">
    <text evidence="1">The sequence shown here is derived from an EMBL/GenBank/DDBJ whole genome shotgun (WGS) entry which is preliminary data.</text>
</comment>
<reference evidence="1 2" key="1">
    <citation type="submission" date="2024-02" db="EMBL/GenBank/DDBJ databases">
        <authorList>
            <person name="Daric V."/>
            <person name="Darras S."/>
        </authorList>
    </citation>
    <scope>NUCLEOTIDE SEQUENCE [LARGE SCALE GENOMIC DNA]</scope>
</reference>
<organism evidence="1 2">
    <name type="scientific">Clavelina lepadiformis</name>
    <name type="common">Light-bulb sea squirt</name>
    <name type="synonym">Ascidia lepadiformis</name>
    <dbReference type="NCBI Taxonomy" id="159417"/>
    <lineage>
        <taxon>Eukaryota</taxon>
        <taxon>Metazoa</taxon>
        <taxon>Chordata</taxon>
        <taxon>Tunicata</taxon>
        <taxon>Ascidiacea</taxon>
        <taxon>Aplousobranchia</taxon>
        <taxon>Clavelinidae</taxon>
        <taxon>Clavelina</taxon>
    </lineage>
</organism>
<dbReference type="EMBL" id="CAWYQH010000046">
    <property type="protein sequence ID" value="CAK8677626.1"/>
    <property type="molecule type" value="Genomic_DNA"/>
</dbReference>
<protein>
    <submittedName>
        <fullName evidence="1">Uncharacterized protein</fullName>
    </submittedName>
</protein>
<sequence>MVKYTKYHHGYPTIWSHWMYPPKDVSTSKYIMTAIRGTWAVQKPNFKKTLPVWLSMGFFMWVGYKISFDWGRDSKFNVSLRSDTGNWLYGPPDPKAVHDRHVEHIMHAPQK</sequence>
<dbReference type="Proteomes" id="UP001642483">
    <property type="component" value="Unassembled WGS sequence"/>
</dbReference>